<dbReference type="Proteomes" id="UP001642464">
    <property type="component" value="Unassembled WGS sequence"/>
</dbReference>
<dbReference type="PANTHER" id="PTHR46388:SF2">
    <property type="entry name" value="NHL REPEAT-CONTAINING PROTEIN 2"/>
    <property type="match status" value="1"/>
</dbReference>
<dbReference type="InterPro" id="IPR011042">
    <property type="entry name" value="6-blade_b-propeller_TolB-like"/>
</dbReference>
<dbReference type="Gene3D" id="2.120.10.30">
    <property type="entry name" value="TolB, C-terminal domain"/>
    <property type="match status" value="2"/>
</dbReference>
<keyword evidence="2" id="KW-1185">Reference proteome</keyword>
<dbReference type="SMART" id="SM00135">
    <property type="entry name" value="LY"/>
    <property type="match status" value="4"/>
</dbReference>
<comment type="caution">
    <text evidence="1">The sequence shown here is derived from an EMBL/GenBank/DDBJ whole genome shotgun (WGS) entry which is preliminary data.</text>
</comment>
<name>A0ABP0RXZ7_9DINO</name>
<evidence type="ECO:0000313" key="1">
    <source>
        <dbReference type="EMBL" id="CAK9104126.1"/>
    </source>
</evidence>
<proteinExistence type="predicted"/>
<protein>
    <submittedName>
        <fullName evidence="1">Chloroplastic</fullName>
    </submittedName>
</protein>
<evidence type="ECO:0000313" key="2">
    <source>
        <dbReference type="Proteomes" id="UP001642464"/>
    </source>
</evidence>
<organism evidence="1 2">
    <name type="scientific">Durusdinium trenchii</name>
    <dbReference type="NCBI Taxonomy" id="1381693"/>
    <lineage>
        <taxon>Eukaryota</taxon>
        <taxon>Sar</taxon>
        <taxon>Alveolata</taxon>
        <taxon>Dinophyceae</taxon>
        <taxon>Suessiales</taxon>
        <taxon>Symbiodiniaceae</taxon>
        <taxon>Durusdinium</taxon>
    </lineage>
</organism>
<sequence>MTLNHVEWDAGDGVPGTLARFRLPRAVALDEMQQRTLLYISDGANHAIRQLNLSDQNLTTVAGKLGVPGYTDGSEVLLRDPNGLALDESRQELYVADQGNHVVRRIDLTTGFISTISPVGPDSLKSPSGLALAETLFERVLYIADSGNHQIRKLDLVTGNLSVAAPAFFEHAAGLAFDKLNGILYVADQGVHAVFSLDMTLASPAAGLVAGQPGYPGGPGDGSTFMSHALKAQLNRPDGLALDSQGQRLYIGDATKAIRMVDLTNQNMTLAAIRSSFQHETGHLGPIGLALGNTTIPGFKVESIYHRPLEGGPPQFGNYFYFRSSMGYAGGYKNASGILRSRHYRRGVLLWVGYIRFFGERYGSLDFNRNWTTPEYDTHLLHEEAKQMLYLAEGHLYTVRSVDLGAPSESACDLP</sequence>
<dbReference type="InterPro" id="IPR000033">
    <property type="entry name" value="LDLR_classB_rpt"/>
</dbReference>
<reference evidence="1 2" key="1">
    <citation type="submission" date="2024-02" db="EMBL/GenBank/DDBJ databases">
        <authorList>
            <person name="Chen Y."/>
            <person name="Shah S."/>
            <person name="Dougan E. K."/>
            <person name="Thang M."/>
            <person name="Chan C."/>
        </authorList>
    </citation>
    <scope>NUCLEOTIDE SEQUENCE [LARGE SCALE GENOMIC DNA]</scope>
</reference>
<dbReference type="EMBL" id="CAXAMM010042317">
    <property type="protein sequence ID" value="CAK9104126.1"/>
    <property type="molecule type" value="Genomic_DNA"/>
</dbReference>
<accession>A0ABP0RXZ7</accession>
<dbReference type="PANTHER" id="PTHR46388">
    <property type="entry name" value="NHL REPEAT-CONTAINING PROTEIN 2"/>
    <property type="match status" value="1"/>
</dbReference>
<gene>
    <name evidence="1" type="ORF">SCF082_LOCUS48618</name>
</gene>
<dbReference type="SUPFAM" id="SSF101898">
    <property type="entry name" value="NHL repeat"/>
    <property type="match status" value="1"/>
</dbReference>